<keyword evidence="3" id="KW-1185">Reference proteome</keyword>
<protein>
    <submittedName>
        <fullName evidence="2">Uncharacterized protein</fullName>
    </submittedName>
</protein>
<dbReference type="EMBL" id="BAAAZP010000101">
    <property type="protein sequence ID" value="GAA3683629.1"/>
    <property type="molecule type" value="Genomic_DNA"/>
</dbReference>
<feature type="region of interest" description="Disordered" evidence="1">
    <location>
        <begin position="54"/>
        <end position="107"/>
    </location>
</feature>
<feature type="compositionally biased region" description="Basic and acidic residues" evidence="1">
    <location>
        <begin position="82"/>
        <end position="93"/>
    </location>
</feature>
<organism evidence="2 3">
    <name type="scientific">Nonomuraea antimicrobica</name>
    <dbReference type="NCBI Taxonomy" id="561173"/>
    <lineage>
        <taxon>Bacteria</taxon>
        <taxon>Bacillati</taxon>
        <taxon>Actinomycetota</taxon>
        <taxon>Actinomycetes</taxon>
        <taxon>Streptosporangiales</taxon>
        <taxon>Streptosporangiaceae</taxon>
        <taxon>Nonomuraea</taxon>
    </lineage>
</organism>
<accession>A0ABP7C8R4</accession>
<gene>
    <name evidence="2" type="ORF">GCM10022224_055230</name>
</gene>
<proteinExistence type="predicted"/>
<comment type="caution">
    <text evidence="2">The sequence shown here is derived from an EMBL/GenBank/DDBJ whole genome shotgun (WGS) entry which is preliminary data.</text>
</comment>
<evidence type="ECO:0000313" key="3">
    <source>
        <dbReference type="Proteomes" id="UP001500902"/>
    </source>
</evidence>
<sequence length="107" mass="12093">MHPRRGGTPVPPAEIAAGAPGRLRALVEHKRERIEELLGHPEGDEDLVVRARRHLGGDPGWRPEGRCGRRPRQAQSRRRHVRADAAEHEDRANPAHHRPKRTSTPCR</sequence>
<evidence type="ECO:0000256" key="1">
    <source>
        <dbReference type="SAM" id="MobiDB-lite"/>
    </source>
</evidence>
<evidence type="ECO:0000313" key="2">
    <source>
        <dbReference type="EMBL" id="GAA3683629.1"/>
    </source>
</evidence>
<reference evidence="3" key="1">
    <citation type="journal article" date="2019" name="Int. J. Syst. Evol. Microbiol.">
        <title>The Global Catalogue of Microorganisms (GCM) 10K type strain sequencing project: providing services to taxonomists for standard genome sequencing and annotation.</title>
        <authorList>
            <consortium name="The Broad Institute Genomics Platform"/>
            <consortium name="The Broad Institute Genome Sequencing Center for Infectious Disease"/>
            <person name="Wu L."/>
            <person name="Ma J."/>
        </authorList>
    </citation>
    <scope>NUCLEOTIDE SEQUENCE [LARGE SCALE GENOMIC DNA]</scope>
    <source>
        <strain evidence="3">JCM 16904</strain>
    </source>
</reference>
<dbReference type="Proteomes" id="UP001500902">
    <property type="component" value="Unassembled WGS sequence"/>
</dbReference>
<feature type="compositionally biased region" description="Basic residues" evidence="1">
    <location>
        <begin position="68"/>
        <end position="81"/>
    </location>
</feature>
<name>A0ABP7C8R4_9ACTN</name>